<reference evidence="2" key="1">
    <citation type="submission" date="2023-08" db="EMBL/GenBank/DDBJ databases">
        <authorList>
            <person name="Messyasz A."/>
            <person name="Mannisto M.K."/>
            <person name="Kerkhof L.J."/>
            <person name="Haggblom M."/>
        </authorList>
    </citation>
    <scope>NUCLEOTIDE SEQUENCE</scope>
    <source>
        <strain evidence="2">X5P6</strain>
    </source>
</reference>
<dbReference type="InterPro" id="IPR029063">
    <property type="entry name" value="SAM-dependent_MTases_sf"/>
</dbReference>
<dbReference type="RefSeq" id="WP_353062693.1">
    <property type="nucleotide sequence ID" value="NZ_CP132942.1"/>
</dbReference>
<organism evidence="2">
    <name type="scientific">Tunturiibacter psychrotolerans</name>
    <dbReference type="NCBI Taxonomy" id="3069686"/>
    <lineage>
        <taxon>Bacteria</taxon>
        <taxon>Pseudomonadati</taxon>
        <taxon>Acidobacteriota</taxon>
        <taxon>Terriglobia</taxon>
        <taxon>Terriglobales</taxon>
        <taxon>Acidobacteriaceae</taxon>
        <taxon>Tunturiibacter</taxon>
    </lineage>
</organism>
<sequence length="196" mass="21672">MVPDARIIFDVGGNVGQTAKNYRKLYTQAKIWSFEPGPDPFQQLEHCLPDNFIATRVALSDSKGTVQLNLGKESCTNSILVRSNNASKTIEVATDTIDDICSSNGIDQIDILKIDVEGAETLVLKGAERMFGRKAVKAVFIEVYFTPAYKDMPLFGALDEQLKSLGFYIYGLYSLVRGHDERLSFGNALYLLDSSS</sequence>
<keyword evidence="2" id="KW-0808">Transferase</keyword>
<dbReference type="NCBIfam" id="TIGR01444">
    <property type="entry name" value="fkbM_fam"/>
    <property type="match status" value="1"/>
</dbReference>
<proteinExistence type="predicted"/>
<dbReference type="SUPFAM" id="SSF53335">
    <property type="entry name" value="S-adenosyl-L-methionine-dependent methyltransferases"/>
    <property type="match status" value="1"/>
</dbReference>
<feature type="domain" description="Methyltransferase FkbM" evidence="1">
    <location>
        <begin position="10"/>
        <end position="167"/>
    </location>
</feature>
<dbReference type="PANTHER" id="PTHR36973">
    <property type="entry name" value="SLL1456 PROTEIN-RELATED"/>
    <property type="match status" value="1"/>
</dbReference>
<evidence type="ECO:0000313" key="2">
    <source>
        <dbReference type="EMBL" id="XCB31849.1"/>
    </source>
</evidence>
<keyword evidence="2" id="KW-0489">Methyltransferase</keyword>
<dbReference type="GO" id="GO:0008171">
    <property type="term" value="F:O-methyltransferase activity"/>
    <property type="evidence" value="ECO:0007669"/>
    <property type="project" value="TreeGrafter"/>
</dbReference>
<dbReference type="AlphaFoldDB" id="A0AAU7ZMT4"/>
<evidence type="ECO:0000259" key="1">
    <source>
        <dbReference type="Pfam" id="PF05050"/>
    </source>
</evidence>
<accession>A0AAU7ZMT4</accession>
<dbReference type="GO" id="GO:0032259">
    <property type="term" value="P:methylation"/>
    <property type="evidence" value="ECO:0007669"/>
    <property type="project" value="UniProtKB-KW"/>
</dbReference>
<name>A0AAU7ZMT4_9BACT</name>
<dbReference type="InterPro" id="IPR006342">
    <property type="entry name" value="FkbM_mtfrase"/>
</dbReference>
<dbReference type="EMBL" id="CP132942">
    <property type="protein sequence ID" value="XCB31849.1"/>
    <property type="molecule type" value="Genomic_DNA"/>
</dbReference>
<dbReference type="KEGG" id="tpsc:RBB77_15520"/>
<dbReference type="Pfam" id="PF05050">
    <property type="entry name" value="Methyltransf_21"/>
    <property type="match status" value="1"/>
</dbReference>
<reference evidence="2" key="2">
    <citation type="journal article" date="2024" name="Environ. Microbiol.">
        <title>Genome analysis and description of Tunturibacter gen. nov. expands the diversity of Terriglobia in tundra soils.</title>
        <authorList>
            <person name="Messyasz A."/>
            <person name="Mannisto M.K."/>
            <person name="Kerkhof L.J."/>
            <person name="Haggblom M.M."/>
        </authorList>
    </citation>
    <scope>NUCLEOTIDE SEQUENCE</scope>
    <source>
        <strain evidence="2">X5P6</strain>
    </source>
</reference>
<dbReference type="PANTHER" id="PTHR36973:SF4">
    <property type="entry name" value="NODULATION PROTEIN"/>
    <property type="match status" value="1"/>
</dbReference>
<dbReference type="InterPro" id="IPR053188">
    <property type="entry name" value="FkbM_Methyltransferase"/>
</dbReference>
<protein>
    <submittedName>
        <fullName evidence="2">FkbM family methyltransferase</fullName>
    </submittedName>
</protein>
<dbReference type="Gene3D" id="3.40.50.150">
    <property type="entry name" value="Vaccinia Virus protein VP39"/>
    <property type="match status" value="1"/>
</dbReference>
<gene>
    <name evidence="2" type="ORF">RBB77_15520</name>
</gene>